<dbReference type="InterPro" id="IPR000989">
    <property type="entry name" value="Rep"/>
</dbReference>
<name>A0A0H5QCN3_9ZZZZ</name>
<keyword evidence="1" id="KW-0235">DNA replication</keyword>
<reference evidence="2" key="2">
    <citation type="submission" date="2015-07" db="EMBL/GenBank/DDBJ databases">
        <title>Plasmids, circular viruses and viroids from rat gut.</title>
        <authorList>
            <person name="Jorgensen T.J."/>
            <person name="Hansen M.A."/>
            <person name="Xu Z."/>
            <person name="Tabak M.A."/>
            <person name="Sorensen S.J."/>
            <person name="Hansen L.H."/>
        </authorList>
    </citation>
    <scope>NUCLEOTIDE SEQUENCE</scope>
    <source>
        <plasmid evidence="2">pRGRH0093</plasmid>
    </source>
</reference>
<geneLocation type="plasmid" evidence="2">
    <name>pRGRH0093</name>
</geneLocation>
<evidence type="ECO:0008006" key="3">
    <source>
        <dbReference type="Google" id="ProtNLM"/>
    </source>
</evidence>
<keyword evidence="2" id="KW-0614">Plasmid</keyword>
<evidence type="ECO:0000313" key="2">
    <source>
        <dbReference type="EMBL" id="CRY93892.1"/>
    </source>
</evidence>
<proteinExistence type="predicted"/>
<organism evidence="2">
    <name type="scientific">uncultured prokaryote</name>
    <dbReference type="NCBI Taxonomy" id="198431"/>
    <lineage>
        <taxon>unclassified sequences</taxon>
        <taxon>environmental samples</taxon>
    </lineage>
</organism>
<dbReference type="EMBL" id="LN852784">
    <property type="protein sequence ID" value="CRY93892.1"/>
    <property type="molecule type" value="Genomic_DNA"/>
</dbReference>
<dbReference type="AlphaFoldDB" id="A0A0H5QCN3"/>
<dbReference type="Pfam" id="PF01446">
    <property type="entry name" value="Rep_1"/>
    <property type="match status" value="1"/>
</dbReference>
<dbReference type="GO" id="GO:0006260">
    <property type="term" value="P:DNA replication"/>
    <property type="evidence" value="ECO:0007669"/>
    <property type="project" value="UniProtKB-KW"/>
</dbReference>
<evidence type="ECO:0000256" key="1">
    <source>
        <dbReference type="ARBA" id="ARBA00022705"/>
    </source>
</evidence>
<sequence>MANHIILPAETQEPKGRILQDKSSTGKDRCWADRKANNELLARAYDIVDRRKAARLRECATILIMEEWADGSKRLAAMSSCRVRLCPVCSWRRALKTYANTLQCAQWVQREQRGVHWLMLTLTVKNCSGAELRNTLDEMMHGWNRLTQYSDVKRALRGWYRGLEITHDVDPLITPSRYRQAHEYYDRLGLVPGAKNPGFDTFHPHFHCLLAVPPGYFKGGNYISADRWRELWALAMGLDYSPEVRIEKMRVRGDQLDLQHSVAEAAKYSCKPGDYILPDDWELSVATVATLDLALAGRRLIAYGGALRDAHRALNLDDEETGDLIDVGEPQQDHAEPGKMVTYVWHTGYRQYYSI</sequence>
<accession>A0A0H5QCN3</accession>
<dbReference type="GO" id="GO:0003677">
    <property type="term" value="F:DNA binding"/>
    <property type="evidence" value="ECO:0007669"/>
    <property type="project" value="InterPro"/>
</dbReference>
<protein>
    <recommendedName>
        <fullName evidence="3">Replication protein</fullName>
    </recommendedName>
</protein>
<reference evidence="2" key="1">
    <citation type="submission" date="2015-06" db="EMBL/GenBank/DDBJ databases">
        <authorList>
            <person name="Joergensen T."/>
        </authorList>
    </citation>
    <scope>NUCLEOTIDE SEQUENCE</scope>
    <source>
        <plasmid evidence="2">pRGRH0093</plasmid>
    </source>
</reference>